<gene>
    <name evidence="7" type="ORF">FHX64_002301</name>
</gene>
<dbReference type="Pfam" id="PF21365">
    <property type="entry name" value="Glyco_hydro_31_3rd"/>
    <property type="match status" value="1"/>
</dbReference>
<dbReference type="PANTHER" id="PTHR43863:SF2">
    <property type="entry name" value="MALTASE-GLUCOAMYLASE"/>
    <property type="match status" value="1"/>
</dbReference>
<dbReference type="SUPFAM" id="SSF51011">
    <property type="entry name" value="Glycosyl hydrolase domain"/>
    <property type="match status" value="1"/>
</dbReference>
<dbReference type="AlphaFoldDB" id="A0A7W5H1Y2"/>
<keyword evidence="2 7" id="KW-0378">Hydrolase</keyword>
<reference evidence="7 8" key="1">
    <citation type="submission" date="2020-08" db="EMBL/GenBank/DDBJ databases">
        <title>Genomic Encyclopedia of Type Strains, Phase IV (KMG-IV): sequencing the most valuable type-strain genomes for metagenomic binning, comparative biology and taxonomic classification.</title>
        <authorList>
            <person name="Goeker M."/>
        </authorList>
    </citation>
    <scope>NUCLEOTIDE SEQUENCE [LARGE SCALE GENOMIC DNA]</scope>
    <source>
        <strain evidence="7 8">DSM 27471</strain>
    </source>
</reference>
<evidence type="ECO:0000256" key="2">
    <source>
        <dbReference type="RuleBase" id="RU361185"/>
    </source>
</evidence>
<feature type="domain" description="DUF5110" evidence="5">
    <location>
        <begin position="781"/>
        <end position="849"/>
    </location>
</feature>
<evidence type="ECO:0000259" key="6">
    <source>
        <dbReference type="Pfam" id="PF21365"/>
    </source>
</evidence>
<comment type="caution">
    <text evidence="7">The sequence shown here is derived from an EMBL/GenBank/DDBJ whole genome shotgun (WGS) entry which is preliminary data.</text>
</comment>
<dbReference type="CDD" id="cd06591">
    <property type="entry name" value="GH31_xylosidase_XylS"/>
    <property type="match status" value="1"/>
</dbReference>
<dbReference type="GO" id="GO:0061634">
    <property type="term" value="F:alpha-D-xyloside xylohydrolase"/>
    <property type="evidence" value="ECO:0007669"/>
    <property type="project" value="UniProtKB-EC"/>
</dbReference>
<keyword evidence="8" id="KW-1185">Reference proteome</keyword>
<evidence type="ECO:0000256" key="1">
    <source>
        <dbReference type="ARBA" id="ARBA00007806"/>
    </source>
</evidence>
<organism evidence="7 8">
    <name type="scientific">Microbacter margulisiae</name>
    <dbReference type="NCBI Taxonomy" id="1350067"/>
    <lineage>
        <taxon>Bacteria</taxon>
        <taxon>Pseudomonadati</taxon>
        <taxon>Bacteroidota</taxon>
        <taxon>Bacteroidia</taxon>
        <taxon>Bacteroidales</taxon>
        <taxon>Porphyromonadaceae</taxon>
        <taxon>Microbacter</taxon>
    </lineage>
</organism>
<dbReference type="Gene3D" id="3.20.20.80">
    <property type="entry name" value="Glycosidases"/>
    <property type="match status" value="1"/>
</dbReference>
<evidence type="ECO:0000259" key="3">
    <source>
        <dbReference type="Pfam" id="PF01055"/>
    </source>
</evidence>
<dbReference type="EMBL" id="JACHYB010000002">
    <property type="protein sequence ID" value="MBB3188103.1"/>
    <property type="molecule type" value="Genomic_DNA"/>
</dbReference>
<dbReference type="Gene3D" id="2.60.40.1760">
    <property type="entry name" value="glycosyl hydrolase (family 31)"/>
    <property type="match status" value="1"/>
</dbReference>
<dbReference type="InterPro" id="IPR013780">
    <property type="entry name" value="Glyco_hydro_b"/>
</dbReference>
<dbReference type="CDD" id="cd14752">
    <property type="entry name" value="GH31_N"/>
    <property type="match status" value="1"/>
</dbReference>
<protein>
    <submittedName>
        <fullName evidence="7">Alpha-D-xyloside xylohydrolase</fullName>
        <ecNumber evidence="7">3.2.1.177</ecNumber>
    </submittedName>
</protein>
<dbReference type="InterPro" id="IPR051816">
    <property type="entry name" value="Glycosyl_Hydrolase_31"/>
</dbReference>
<comment type="similarity">
    <text evidence="1 2">Belongs to the glycosyl hydrolase 31 family.</text>
</comment>
<dbReference type="SUPFAM" id="SSF51445">
    <property type="entry name" value="(Trans)glycosidases"/>
    <property type="match status" value="1"/>
</dbReference>
<feature type="domain" description="Glycoside hydrolase family 31 N-terminal" evidence="4">
    <location>
        <begin position="49"/>
        <end position="205"/>
    </location>
</feature>
<dbReference type="Proteomes" id="UP000544222">
    <property type="component" value="Unassembled WGS sequence"/>
</dbReference>
<evidence type="ECO:0000259" key="4">
    <source>
        <dbReference type="Pfam" id="PF13802"/>
    </source>
</evidence>
<name>A0A7W5H1Y2_9PORP</name>
<dbReference type="PANTHER" id="PTHR43863">
    <property type="entry name" value="HYDROLASE, PUTATIVE (AFU_ORTHOLOGUE AFUA_1G03140)-RELATED"/>
    <property type="match status" value="1"/>
</dbReference>
<evidence type="ECO:0000313" key="8">
    <source>
        <dbReference type="Proteomes" id="UP000544222"/>
    </source>
</evidence>
<dbReference type="InterPro" id="IPR011013">
    <property type="entry name" value="Gal_mutarotase_sf_dom"/>
</dbReference>
<dbReference type="InterPro" id="IPR000322">
    <property type="entry name" value="Glyco_hydro_31_TIM"/>
</dbReference>
<dbReference type="Gene3D" id="2.60.40.1180">
    <property type="entry name" value="Golgi alpha-mannosidase II"/>
    <property type="match status" value="2"/>
</dbReference>
<dbReference type="InterPro" id="IPR025887">
    <property type="entry name" value="Glyco_hydro_31_N_dom"/>
</dbReference>
<dbReference type="InterPro" id="IPR033403">
    <property type="entry name" value="DUF5110"/>
</dbReference>
<dbReference type="Pfam" id="PF13802">
    <property type="entry name" value="Gal_mutarotas_2"/>
    <property type="match status" value="1"/>
</dbReference>
<dbReference type="Pfam" id="PF17137">
    <property type="entry name" value="DUF5110"/>
    <property type="match status" value="1"/>
</dbReference>
<dbReference type="Pfam" id="PF01055">
    <property type="entry name" value="Glyco_hydro_31_2nd"/>
    <property type="match status" value="1"/>
</dbReference>
<feature type="domain" description="Glycoside hydrolase family 31 TIM barrel" evidence="3">
    <location>
        <begin position="360"/>
        <end position="669"/>
    </location>
</feature>
<proteinExistence type="inferred from homology"/>
<dbReference type="EC" id="3.2.1.177" evidence="7"/>
<dbReference type="GO" id="GO:0005975">
    <property type="term" value="P:carbohydrate metabolic process"/>
    <property type="evidence" value="ECO:0007669"/>
    <property type="project" value="InterPro"/>
</dbReference>
<evidence type="ECO:0000259" key="5">
    <source>
        <dbReference type="Pfam" id="PF17137"/>
    </source>
</evidence>
<evidence type="ECO:0000313" key="7">
    <source>
        <dbReference type="EMBL" id="MBB3188103.1"/>
    </source>
</evidence>
<keyword evidence="2 7" id="KW-0326">Glycosidase</keyword>
<dbReference type="InterPro" id="IPR017853">
    <property type="entry name" value="GH"/>
</dbReference>
<dbReference type="GO" id="GO:0030246">
    <property type="term" value="F:carbohydrate binding"/>
    <property type="evidence" value="ECO:0007669"/>
    <property type="project" value="InterPro"/>
</dbReference>
<dbReference type="RefSeq" id="WP_183413890.1">
    <property type="nucleotide sequence ID" value="NZ_JACHYB010000002.1"/>
</dbReference>
<sequence>MLNLSDTRKRFFLFIMCIIPVIASGEVYKSYTLQHNHLSIQLNDGVLDLIPLSDNAVRVRYYKGAEAQVPELIFTQKQEKPAFHITDSPLRLELKEAKMTVVLEKQDGQLSFVNAMGKVFLREIPGSRKLTADSVMKEPCFVAGQSFDSPPNEYLYGLGQFQDGYLNLRNVSRKLIQVNTQISLPFIYSSRGYGLLWHQYGLTYFNPADHSIPLVKKEAIVGGSQEEDVTTTSGTQKISRQESLYTGTFMIKKGGEYSLMLDLGAMDSRQFLVIDDTIRIDQSNLWLPPAVSTLVRLKAGEHKVQVICKSTNTPKLRWRLTDNETTFRSPDANMLDYVVFYGPSADKVISTYRNLSGNVPLLPEWAYGFWQCRERYTSSSELVNTVKEFRERKIPMDVIVQDWQYWGNNGWGVPKFDTTHYPHPSVFLKAIHDLHAHFCISIWSNPDKNSAIGKEFESKNLYIPDSKWLDYFNPETRKEYWNTLNKNLFSHGVDSWWMDATEPENDALHGAKTYLGSGDFYRLTYPLFVSRAVYEGQRATTNQKRVCILTRSAFLGQQRYGTINWSGDIGGTWDSYRRQIVAGLNYTITGMPYWTTDIGGFFRPGNAQYTDKKYQELLIRWYQWGAFNPIFRIHGYQSKTEPWNYSEQVQEGMLKMLKLRYRLLPYLYSEAWQVTRNGYTIMRPLVMDFSRDSIALHQQYEYMFGSSFLVAPVTRPNVSAWKVYLPQAVLWYNFWTGQPFKGGQTIHTAAPLDQIPLFVRAGSIVPMGKYIQYAGEKPADTLEIRIYTGVNGSFKLYEDQGNNYNYENGSYTIIPFSWNERHKILIIGKRHGNYPGCLKRRIFNVVLVNDSEGTGIAESKTKKQVLYTGKEIKINMDNIHNESATSVNGKRIRFLLQNHAQS</sequence>
<dbReference type="InterPro" id="IPR048395">
    <property type="entry name" value="Glyco_hydro_31_C"/>
</dbReference>
<feature type="domain" description="Glycosyl hydrolase family 31 C-terminal" evidence="6">
    <location>
        <begin position="678"/>
        <end position="765"/>
    </location>
</feature>
<dbReference type="SUPFAM" id="SSF74650">
    <property type="entry name" value="Galactose mutarotase-like"/>
    <property type="match status" value="1"/>
</dbReference>
<accession>A0A7W5H1Y2</accession>